<feature type="region of interest" description="Disordered" evidence="10">
    <location>
        <begin position="177"/>
        <end position="205"/>
    </location>
</feature>
<accession>A0A8T0G2Q4</accession>
<comment type="similarity">
    <text evidence="2 9">Belongs to the Antp homeobox family.</text>
</comment>
<name>A0A8T0G2Q4_ARGBR</name>
<dbReference type="SMART" id="SM00389">
    <property type="entry name" value="HOX"/>
    <property type="match status" value="1"/>
</dbReference>
<dbReference type="Pfam" id="PF00046">
    <property type="entry name" value="Homeodomain"/>
    <property type="match status" value="1"/>
</dbReference>
<evidence type="ECO:0000313" key="13">
    <source>
        <dbReference type="Proteomes" id="UP000807504"/>
    </source>
</evidence>
<evidence type="ECO:0000256" key="4">
    <source>
        <dbReference type="ARBA" id="ARBA00023125"/>
    </source>
</evidence>
<organism evidence="12 13">
    <name type="scientific">Argiope bruennichi</name>
    <name type="common">Wasp spider</name>
    <name type="synonym">Aranea bruennichi</name>
    <dbReference type="NCBI Taxonomy" id="94029"/>
    <lineage>
        <taxon>Eukaryota</taxon>
        <taxon>Metazoa</taxon>
        <taxon>Ecdysozoa</taxon>
        <taxon>Arthropoda</taxon>
        <taxon>Chelicerata</taxon>
        <taxon>Arachnida</taxon>
        <taxon>Araneae</taxon>
        <taxon>Araneomorphae</taxon>
        <taxon>Entelegynae</taxon>
        <taxon>Araneoidea</taxon>
        <taxon>Araneidae</taxon>
        <taxon>Argiope</taxon>
    </lineage>
</organism>
<dbReference type="PROSITE" id="PS00027">
    <property type="entry name" value="HOMEOBOX_1"/>
    <property type="match status" value="1"/>
</dbReference>
<dbReference type="CDD" id="cd00086">
    <property type="entry name" value="homeodomain"/>
    <property type="match status" value="1"/>
</dbReference>
<dbReference type="InterPro" id="IPR017995">
    <property type="entry name" value="Homeobox_antennapedia"/>
</dbReference>
<dbReference type="AlphaFoldDB" id="A0A8T0G2Q4"/>
<dbReference type="GO" id="GO:0009952">
    <property type="term" value="P:anterior/posterior pattern specification"/>
    <property type="evidence" value="ECO:0007669"/>
    <property type="project" value="TreeGrafter"/>
</dbReference>
<dbReference type="PANTHER" id="PTHR45659">
    <property type="entry name" value="HOMEOBOX PROTEIN HOX"/>
    <property type="match status" value="1"/>
</dbReference>
<evidence type="ECO:0000256" key="8">
    <source>
        <dbReference type="RuleBase" id="RU000682"/>
    </source>
</evidence>
<feature type="compositionally biased region" description="Polar residues" evidence="10">
    <location>
        <begin position="20"/>
        <end position="36"/>
    </location>
</feature>
<keyword evidence="3" id="KW-0217">Developmental protein</keyword>
<dbReference type="PRINTS" id="PR00024">
    <property type="entry name" value="HOMEOBOX"/>
</dbReference>
<dbReference type="PRINTS" id="PR00025">
    <property type="entry name" value="ANTENNAPEDIA"/>
</dbReference>
<keyword evidence="13" id="KW-1185">Reference proteome</keyword>
<evidence type="ECO:0000256" key="9">
    <source>
        <dbReference type="RuleBase" id="RU004442"/>
    </source>
</evidence>
<gene>
    <name evidence="12" type="ORF">HNY73_001115</name>
</gene>
<dbReference type="FunFam" id="1.10.10.60:FF:000017">
    <property type="entry name" value="Homeobox protein antennapedia"/>
    <property type="match status" value="1"/>
</dbReference>
<feature type="compositionally biased region" description="Low complexity" evidence="10">
    <location>
        <begin position="97"/>
        <end position="112"/>
    </location>
</feature>
<dbReference type="InterPro" id="IPR020479">
    <property type="entry name" value="HD_metazoa"/>
</dbReference>
<dbReference type="GO" id="GO:0005634">
    <property type="term" value="C:nucleus"/>
    <property type="evidence" value="ECO:0007669"/>
    <property type="project" value="UniProtKB-SubCell"/>
</dbReference>
<keyword evidence="4 7" id="KW-0238">DNA-binding</keyword>
<protein>
    <submittedName>
        <fullName evidence="12">Homeotic protein antennapedia like protein</fullName>
    </submittedName>
</protein>
<dbReference type="SUPFAM" id="SSF46689">
    <property type="entry name" value="Homeodomain-like"/>
    <property type="match status" value="1"/>
</dbReference>
<dbReference type="InterPro" id="IPR001827">
    <property type="entry name" value="Homeobox_Antennapedia_CS"/>
</dbReference>
<evidence type="ECO:0000313" key="12">
    <source>
        <dbReference type="EMBL" id="KAF8796775.1"/>
    </source>
</evidence>
<evidence type="ECO:0000256" key="6">
    <source>
        <dbReference type="ARBA" id="ARBA00023242"/>
    </source>
</evidence>
<dbReference type="GO" id="GO:0000981">
    <property type="term" value="F:DNA-binding transcription factor activity, RNA polymerase II-specific"/>
    <property type="evidence" value="ECO:0007669"/>
    <property type="project" value="InterPro"/>
</dbReference>
<dbReference type="PANTHER" id="PTHR45659:SF4">
    <property type="entry name" value="HOMEOBOX PROTEIN ABDOMINAL-A"/>
    <property type="match status" value="1"/>
</dbReference>
<proteinExistence type="inferred from homology"/>
<keyword evidence="5 7" id="KW-0371">Homeobox</keyword>
<evidence type="ECO:0000256" key="1">
    <source>
        <dbReference type="ARBA" id="ARBA00004123"/>
    </source>
</evidence>
<feature type="compositionally biased region" description="Polar residues" evidence="10">
    <location>
        <begin position="87"/>
        <end position="96"/>
    </location>
</feature>
<dbReference type="GO" id="GO:0000978">
    <property type="term" value="F:RNA polymerase II cis-regulatory region sequence-specific DNA binding"/>
    <property type="evidence" value="ECO:0007669"/>
    <property type="project" value="TreeGrafter"/>
</dbReference>
<feature type="domain" description="Homeobox" evidence="11">
    <location>
        <begin position="225"/>
        <end position="285"/>
    </location>
</feature>
<feature type="region of interest" description="Disordered" evidence="10">
    <location>
        <begin position="73"/>
        <end position="117"/>
    </location>
</feature>
<dbReference type="PROSITE" id="PS00032">
    <property type="entry name" value="ANTENNAPEDIA"/>
    <property type="match status" value="1"/>
</dbReference>
<dbReference type="Proteomes" id="UP000807504">
    <property type="component" value="Unassembled WGS sequence"/>
</dbReference>
<comment type="caution">
    <text evidence="12">The sequence shown here is derived from an EMBL/GenBank/DDBJ whole genome shotgun (WGS) entry which is preliminary data.</text>
</comment>
<reference evidence="12" key="2">
    <citation type="submission" date="2020-06" db="EMBL/GenBank/DDBJ databases">
        <authorList>
            <person name="Sheffer M."/>
        </authorList>
    </citation>
    <scope>NUCLEOTIDE SEQUENCE</scope>
</reference>
<dbReference type="InterPro" id="IPR017970">
    <property type="entry name" value="Homeobox_CS"/>
</dbReference>
<dbReference type="EMBL" id="JABXBU010000001">
    <property type="protein sequence ID" value="KAF8796775.1"/>
    <property type="molecule type" value="Genomic_DNA"/>
</dbReference>
<evidence type="ECO:0000256" key="3">
    <source>
        <dbReference type="ARBA" id="ARBA00022473"/>
    </source>
</evidence>
<feature type="compositionally biased region" description="Polar residues" evidence="10">
    <location>
        <begin position="177"/>
        <end position="190"/>
    </location>
</feature>
<dbReference type="Gene3D" id="1.10.10.60">
    <property type="entry name" value="Homeodomain-like"/>
    <property type="match status" value="1"/>
</dbReference>
<dbReference type="PROSITE" id="PS50071">
    <property type="entry name" value="HOMEOBOX_2"/>
    <property type="match status" value="1"/>
</dbReference>
<feature type="region of interest" description="Disordered" evidence="10">
    <location>
        <begin position="1"/>
        <end position="36"/>
    </location>
</feature>
<comment type="subcellular location">
    <subcellularLocation>
        <location evidence="1 7 8">Nucleus</location>
    </subcellularLocation>
</comment>
<reference evidence="12" key="1">
    <citation type="journal article" date="2020" name="bioRxiv">
        <title>Chromosome-level reference genome of the European wasp spider Argiope bruennichi: a resource for studies on range expansion and evolutionary adaptation.</title>
        <authorList>
            <person name="Sheffer M.M."/>
            <person name="Hoppe A."/>
            <person name="Krehenwinkel H."/>
            <person name="Uhl G."/>
            <person name="Kuss A.W."/>
            <person name="Jensen L."/>
            <person name="Jensen C."/>
            <person name="Gillespie R.G."/>
            <person name="Hoff K.J."/>
            <person name="Prost S."/>
        </authorList>
    </citation>
    <scope>NUCLEOTIDE SEQUENCE</scope>
</reference>
<dbReference type="InterPro" id="IPR050296">
    <property type="entry name" value="Antp_homeobox"/>
</dbReference>
<feature type="compositionally biased region" description="Low complexity" evidence="10">
    <location>
        <begin position="191"/>
        <end position="205"/>
    </location>
</feature>
<evidence type="ECO:0000259" key="11">
    <source>
        <dbReference type="PROSITE" id="PS50071"/>
    </source>
</evidence>
<feature type="DNA-binding region" description="Homeobox" evidence="7">
    <location>
        <begin position="227"/>
        <end position="286"/>
    </location>
</feature>
<evidence type="ECO:0000256" key="5">
    <source>
        <dbReference type="ARBA" id="ARBA00023155"/>
    </source>
</evidence>
<sequence length="422" mass="48055">MTSYYNTPGPYLTDMRNGGNDPQQHYNPPSIQNGDSCDQRQYLQPQYATSPVQGQTYPRFPPYDRLEIRPITAHSDDSQSPPGHYYSQCSQSQGNMPQPAHQTPQHTPLTHPNAYVPQDGVQQNCRGSPTEPQNMVPQQFASCKLQQQQNPQAMVQDPNGVHRPVNPDCAANNMHPQHCQSPVHSPQQMYPPNHVQQQPPTPQNVNQVQPGNAGSTLYPWMRSQFERKRGRQTYTRYQTLELEKEFHFNRYLTRRRRIEIAHALCLTERQIKIWFQNRRMKWKKENKAKIESGIIMGPGGPELVHHLDRPPMTSVSKQQQQAHGLYSIPYGHRSPRLLPVPRSGILSAYGESVPLMSYSQHGGLHRRCRRKKQRFENNGNPRLEFIVARTSSPPPRNSQLGGVLRAVMICVFAESIAAAATG</sequence>
<evidence type="ECO:0000256" key="10">
    <source>
        <dbReference type="SAM" id="MobiDB-lite"/>
    </source>
</evidence>
<dbReference type="GO" id="GO:0000122">
    <property type="term" value="P:negative regulation of transcription by RNA polymerase II"/>
    <property type="evidence" value="ECO:0007669"/>
    <property type="project" value="TreeGrafter"/>
</dbReference>
<keyword evidence="6 7" id="KW-0539">Nucleus</keyword>
<dbReference type="InterPro" id="IPR001356">
    <property type="entry name" value="HD"/>
</dbReference>
<dbReference type="InterPro" id="IPR009057">
    <property type="entry name" value="Homeodomain-like_sf"/>
</dbReference>
<evidence type="ECO:0000256" key="2">
    <source>
        <dbReference type="ARBA" id="ARBA00009107"/>
    </source>
</evidence>
<evidence type="ECO:0000256" key="7">
    <source>
        <dbReference type="PROSITE-ProRule" id="PRU00108"/>
    </source>
</evidence>